<evidence type="ECO:0000313" key="3">
    <source>
        <dbReference type="Proteomes" id="UP001501563"/>
    </source>
</evidence>
<proteinExistence type="predicted"/>
<dbReference type="EMBL" id="BAAAZA010000026">
    <property type="protein sequence ID" value="GAA3890264.1"/>
    <property type="molecule type" value="Genomic_DNA"/>
</dbReference>
<name>A0ABP7L0E1_9ACTN</name>
<evidence type="ECO:0000256" key="1">
    <source>
        <dbReference type="SAM" id="MobiDB-lite"/>
    </source>
</evidence>
<organism evidence="2 3">
    <name type="scientific">Streptomyces lannensis</name>
    <dbReference type="NCBI Taxonomy" id="766498"/>
    <lineage>
        <taxon>Bacteria</taxon>
        <taxon>Bacillati</taxon>
        <taxon>Actinomycetota</taxon>
        <taxon>Actinomycetes</taxon>
        <taxon>Kitasatosporales</taxon>
        <taxon>Streptomycetaceae</taxon>
        <taxon>Streptomyces</taxon>
    </lineage>
</organism>
<feature type="region of interest" description="Disordered" evidence="1">
    <location>
        <begin position="99"/>
        <end position="119"/>
    </location>
</feature>
<sequence>MPGGFAAAGVTNARRAPTSVKTAARARLLQAARAGRKPDPEQARPVRMVEYQVEDRGNATDRELFCLLTTLTDPLTHPAPLLAYTYAERRDEFLVQGERETDSEHLVNCGTRPGVARAA</sequence>
<protein>
    <submittedName>
        <fullName evidence="2">Uncharacterized protein</fullName>
    </submittedName>
</protein>
<comment type="caution">
    <text evidence="2">The sequence shown here is derived from an EMBL/GenBank/DDBJ whole genome shotgun (WGS) entry which is preliminary data.</text>
</comment>
<evidence type="ECO:0000313" key="2">
    <source>
        <dbReference type="EMBL" id="GAA3890264.1"/>
    </source>
</evidence>
<feature type="region of interest" description="Disordered" evidence="1">
    <location>
        <begin position="1"/>
        <end position="21"/>
    </location>
</feature>
<accession>A0ABP7L0E1</accession>
<gene>
    <name evidence="2" type="ORF">GCM10022207_67250</name>
</gene>
<dbReference type="Proteomes" id="UP001501563">
    <property type="component" value="Unassembled WGS sequence"/>
</dbReference>
<keyword evidence="3" id="KW-1185">Reference proteome</keyword>
<reference evidence="3" key="1">
    <citation type="journal article" date="2019" name="Int. J. Syst. Evol. Microbiol.">
        <title>The Global Catalogue of Microorganisms (GCM) 10K type strain sequencing project: providing services to taxonomists for standard genome sequencing and annotation.</title>
        <authorList>
            <consortium name="The Broad Institute Genomics Platform"/>
            <consortium name="The Broad Institute Genome Sequencing Center for Infectious Disease"/>
            <person name="Wu L."/>
            <person name="Ma J."/>
        </authorList>
    </citation>
    <scope>NUCLEOTIDE SEQUENCE [LARGE SCALE GENOMIC DNA]</scope>
    <source>
        <strain evidence="3">JCM 16578</strain>
    </source>
</reference>